<dbReference type="EMBL" id="UINC01176748">
    <property type="protein sequence ID" value="SVD84019.1"/>
    <property type="molecule type" value="Genomic_DNA"/>
</dbReference>
<evidence type="ECO:0000313" key="1">
    <source>
        <dbReference type="EMBL" id="SVD05796.1"/>
    </source>
</evidence>
<accession>A0A382S7A4</accession>
<name>A0A382S7A4_9ZZZZ</name>
<reference evidence="1" key="1">
    <citation type="submission" date="2018-05" db="EMBL/GenBank/DDBJ databases">
        <authorList>
            <person name="Lanie J.A."/>
            <person name="Ng W.-L."/>
            <person name="Kazmierczak K.M."/>
            <person name="Andrzejewski T.M."/>
            <person name="Davidsen T.M."/>
            <person name="Wayne K.J."/>
            <person name="Tettelin H."/>
            <person name="Glass J.I."/>
            <person name="Rusch D."/>
            <person name="Podicherti R."/>
            <person name="Tsui H.-C.T."/>
            <person name="Winkler M.E."/>
        </authorList>
    </citation>
    <scope>NUCLEOTIDE SEQUENCE</scope>
</reference>
<gene>
    <name evidence="1" type="ORF">METZ01_LOCUS358650</name>
    <name evidence="2" type="ORF">METZ01_LOCUS436873</name>
</gene>
<dbReference type="AlphaFoldDB" id="A0A382S7A4"/>
<dbReference type="EMBL" id="UINC01126978">
    <property type="protein sequence ID" value="SVD05796.1"/>
    <property type="molecule type" value="Genomic_DNA"/>
</dbReference>
<proteinExistence type="predicted"/>
<sequence>MLIKKIGYAGKIKADIFRYVVPKLITLGLSEKILTILSADIKIINPETIMSVKP</sequence>
<organism evidence="1">
    <name type="scientific">marine metagenome</name>
    <dbReference type="NCBI Taxonomy" id="408172"/>
    <lineage>
        <taxon>unclassified sequences</taxon>
        <taxon>metagenomes</taxon>
        <taxon>ecological metagenomes</taxon>
    </lineage>
</organism>
<protein>
    <submittedName>
        <fullName evidence="1">Uncharacterized protein</fullName>
    </submittedName>
</protein>
<evidence type="ECO:0000313" key="2">
    <source>
        <dbReference type="EMBL" id="SVD84019.1"/>
    </source>
</evidence>